<proteinExistence type="predicted"/>
<feature type="chain" id="PRO_5012379781" evidence="1">
    <location>
        <begin position="27"/>
        <end position="95"/>
    </location>
</feature>
<reference evidence="2 3" key="1">
    <citation type="submission" date="2016-11" db="EMBL/GenBank/DDBJ databases">
        <title>Study of marine rhodopsin-containing bacteria.</title>
        <authorList>
            <person name="Yoshizawa S."/>
            <person name="Kumagai Y."/>
            <person name="Kogure K."/>
        </authorList>
    </citation>
    <scope>NUCLEOTIDE SEQUENCE [LARGE SCALE GENOMIC DNA]</scope>
    <source>
        <strain evidence="2 3">SAORIC-28</strain>
    </source>
</reference>
<keyword evidence="1" id="KW-0732">Signal</keyword>
<evidence type="ECO:0000256" key="1">
    <source>
        <dbReference type="SAM" id="SignalP"/>
    </source>
</evidence>
<gene>
    <name evidence="2" type="ORF">BSZ37_05725</name>
</gene>
<dbReference type="RefSeq" id="WP_095509617.1">
    <property type="nucleotide sequence ID" value="NZ_MQWD01000001.1"/>
</dbReference>
<keyword evidence="3" id="KW-1185">Reference proteome</keyword>
<sequence>MRCLSVALLALAVAGCDTTVAPHAVAFDATVETLVLSGPPSYVLGTDRPDEAYFPINLPREFQEAGLALRVEGLVKDYEVAFLPALEITSVSLRP</sequence>
<dbReference type="EMBL" id="MQWD01000001">
    <property type="protein sequence ID" value="PAP75974.1"/>
    <property type="molecule type" value="Genomic_DNA"/>
</dbReference>
<dbReference type="PROSITE" id="PS51257">
    <property type="entry name" value="PROKAR_LIPOPROTEIN"/>
    <property type="match status" value="1"/>
</dbReference>
<evidence type="ECO:0000313" key="2">
    <source>
        <dbReference type="EMBL" id="PAP75974.1"/>
    </source>
</evidence>
<protein>
    <submittedName>
        <fullName evidence="2">Uncharacterized protein</fullName>
    </submittedName>
</protein>
<comment type="caution">
    <text evidence="2">The sequence shown here is derived from an EMBL/GenBank/DDBJ whole genome shotgun (WGS) entry which is preliminary data.</text>
</comment>
<dbReference type="Proteomes" id="UP000216339">
    <property type="component" value="Unassembled WGS sequence"/>
</dbReference>
<feature type="signal peptide" evidence="1">
    <location>
        <begin position="1"/>
        <end position="26"/>
    </location>
</feature>
<evidence type="ECO:0000313" key="3">
    <source>
        <dbReference type="Proteomes" id="UP000216339"/>
    </source>
</evidence>
<organism evidence="2 3">
    <name type="scientific">Rubrivirga marina</name>
    <dbReference type="NCBI Taxonomy" id="1196024"/>
    <lineage>
        <taxon>Bacteria</taxon>
        <taxon>Pseudomonadati</taxon>
        <taxon>Rhodothermota</taxon>
        <taxon>Rhodothermia</taxon>
        <taxon>Rhodothermales</taxon>
        <taxon>Rubricoccaceae</taxon>
        <taxon>Rubrivirga</taxon>
    </lineage>
</organism>
<name>A0A271IYU1_9BACT</name>
<accession>A0A271IYU1</accession>
<dbReference type="AlphaFoldDB" id="A0A271IYU1"/>